<evidence type="ECO:0000313" key="3">
    <source>
        <dbReference type="EMBL" id="HJA09273.1"/>
    </source>
</evidence>
<reference evidence="3" key="1">
    <citation type="journal article" date="2021" name="PeerJ">
        <title>Extensive microbial diversity within the chicken gut microbiome revealed by metagenomics and culture.</title>
        <authorList>
            <person name="Gilroy R."/>
            <person name="Ravi A."/>
            <person name="Getino M."/>
            <person name="Pursley I."/>
            <person name="Horton D.L."/>
            <person name="Alikhan N.F."/>
            <person name="Baker D."/>
            <person name="Gharbi K."/>
            <person name="Hall N."/>
            <person name="Watson M."/>
            <person name="Adriaenssens E.M."/>
            <person name="Foster-Nyarko E."/>
            <person name="Jarju S."/>
            <person name="Secka A."/>
            <person name="Antonio M."/>
            <person name="Oren A."/>
            <person name="Chaudhuri R.R."/>
            <person name="La Ragione R."/>
            <person name="Hildebrand F."/>
            <person name="Pallen M.J."/>
        </authorList>
    </citation>
    <scope>NUCLEOTIDE SEQUENCE</scope>
    <source>
        <strain evidence="3">CHK186-16707</strain>
    </source>
</reference>
<evidence type="ECO:0000256" key="1">
    <source>
        <dbReference type="ARBA" id="ARBA00022747"/>
    </source>
</evidence>
<dbReference type="SUPFAM" id="SSF116734">
    <property type="entry name" value="DNA methylase specificity domain"/>
    <property type="match status" value="1"/>
</dbReference>
<dbReference type="GO" id="GO:0003677">
    <property type="term" value="F:DNA binding"/>
    <property type="evidence" value="ECO:0007669"/>
    <property type="project" value="UniProtKB-KW"/>
</dbReference>
<keyword evidence="1" id="KW-0680">Restriction system</keyword>
<dbReference type="EMBL" id="DXAN01000028">
    <property type="protein sequence ID" value="HJA09273.1"/>
    <property type="molecule type" value="Genomic_DNA"/>
</dbReference>
<dbReference type="InterPro" id="IPR044946">
    <property type="entry name" value="Restrct_endonuc_typeI_TRD_sf"/>
</dbReference>
<dbReference type="AlphaFoldDB" id="A0A9D2KN63"/>
<dbReference type="Proteomes" id="UP000824225">
    <property type="component" value="Unassembled WGS sequence"/>
</dbReference>
<dbReference type="GO" id="GO:0009307">
    <property type="term" value="P:DNA restriction-modification system"/>
    <property type="evidence" value="ECO:0007669"/>
    <property type="project" value="UniProtKB-KW"/>
</dbReference>
<name>A0A9D2KN63_9BACT</name>
<evidence type="ECO:0000256" key="2">
    <source>
        <dbReference type="ARBA" id="ARBA00023125"/>
    </source>
</evidence>
<sequence length="115" mass="13424">MIVDAVEDESIYKCTELFNVSQGEQIFSGLHTIPRRPNIQFSQGFLDYYMNSNLYHSQLIPLMQGIKVLFLSKSSLQDALIVFPLNRKEQVCIGVFFRHHARLIILHQHKYILQT</sequence>
<organism evidence="3 4">
    <name type="scientific">Candidatus Mailhella merdigallinarum</name>
    <dbReference type="NCBI Taxonomy" id="2838658"/>
    <lineage>
        <taxon>Bacteria</taxon>
        <taxon>Pseudomonadati</taxon>
        <taxon>Thermodesulfobacteriota</taxon>
        <taxon>Desulfovibrionia</taxon>
        <taxon>Desulfovibrionales</taxon>
        <taxon>Desulfovibrionaceae</taxon>
        <taxon>Mailhella</taxon>
    </lineage>
</organism>
<protein>
    <submittedName>
        <fullName evidence="3">Uncharacterized protein</fullName>
    </submittedName>
</protein>
<comment type="caution">
    <text evidence="3">The sequence shown here is derived from an EMBL/GenBank/DDBJ whole genome shotgun (WGS) entry which is preliminary data.</text>
</comment>
<keyword evidence="2" id="KW-0238">DNA-binding</keyword>
<proteinExistence type="predicted"/>
<evidence type="ECO:0000313" key="4">
    <source>
        <dbReference type="Proteomes" id="UP000824225"/>
    </source>
</evidence>
<reference evidence="3" key="2">
    <citation type="submission" date="2021-04" db="EMBL/GenBank/DDBJ databases">
        <authorList>
            <person name="Gilroy R."/>
        </authorList>
    </citation>
    <scope>NUCLEOTIDE SEQUENCE</scope>
    <source>
        <strain evidence="3">CHK186-16707</strain>
    </source>
</reference>
<gene>
    <name evidence="3" type="ORF">H9962_08820</name>
</gene>
<accession>A0A9D2KN63</accession>
<dbReference type="Gene3D" id="3.90.220.20">
    <property type="entry name" value="DNA methylase specificity domains"/>
    <property type="match status" value="1"/>
</dbReference>